<gene>
    <name evidence="2" type="ORF">BSL78_02197</name>
</gene>
<organism evidence="2 3">
    <name type="scientific">Stichopus japonicus</name>
    <name type="common">Sea cucumber</name>
    <dbReference type="NCBI Taxonomy" id="307972"/>
    <lineage>
        <taxon>Eukaryota</taxon>
        <taxon>Metazoa</taxon>
        <taxon>Echinodermata</taxon>
        <taxon>Eleutherozoa</taxon>
        <taxon>Echinozoa</taxon>
        <taxon>Holothuroidea</taxon>
        <taxon>Aspidochirotacea</taxon>
        <taxon>Aspidochirotida</taxon>
        <taxon>Stichopodidae</taxon>
        <taxon>Apostichopus</taxon>
    </lineage>
</organism>
<dbReference type="GO" id="GO:0048268">
    <property type="term" value="P:clathrin coat assembly"/>
    <property type="evidence" value="ECO:0007669"/>
    <property type="project" value="TreeGrafter"/>
</dbReference>
<dbReference type="GO" id="GO:0030136">
    <property type="term" value="C:clathrin-coated vesicle"/>
    <property type="evidence" value="ECO:0007669"/>
    <property type="project" value="TreeGrafter"/>
</dbReference>
<dbReference type="GO" id="GO:0072583">
    <property type="term" value="P:clathrin-dependent endocytosis"/>
    <property type="evidence" value="ECO:0007669"/>
    <property type="project" value="TreeGrafter"/>
</dbReference>
<dbReference type="Proteomes" id="UP000230750">
    <property type="component" value="Unassembled WGS sequence"/>
</dbReference>
<dbReference type="InterPro" id="IPR027267">
    <property type="entry name" value="AH/BAR_dom_sf"/>
</dbReference>
<evidence type="ECO:0000313" key="3">
    <source>
        <dbReference type="Proteomes" id="UP000230750"/>
    </source>
</evidence>
<accession>A0A2G8LKV5</accession>
<feature type="region of interest" description="Disordered" evidence="1">
    <location>
        <begin position="95"/>
        <end position="143"/>
    </location>
</feature>
<dbReference type="STRING" id="307972.A0A2G8LKV5"/>
<dbReference type="GO" id="GO:0005886">
    <property type="term" value="C:plasma membrane"/>
    <property type="evidence" value="ECO:0007669"/>
    <property type="project" value="TreeGrafter"/>
</dbReference>
<proteinExistence type="predicted"/>
<dbReference type="OrthoDB" id="5593455at2759"/>
<name>A0A2G8LKV5_STIJA</name>
<protein>
    <submittedName>
        <fullName evidence="2">Putative F-BAR domain only protein 2 isoform X9</fullName>
    </submittedName>
</protein>
<dbReference type="PANTHER" id="PTHR23065">
    <property type="entry name" value="PROLINE-SERINE-THREONINE PHOSPHATASE INTERACTING PROTEIN 1"/>
    <property type="match status" value="1"/>
</dbReference>
<comment type="caution">
    <text evidence="2">The sequence shown here is derived from an EMBL/GenBank/DDBJ whole genome shotgun (WGS) entry which is preliminary data.</text>
</comment>
<dbReference type="EMBL" id="MRZV01000045">
    <property type="protein sequence ID" value="PIK60881.1"/>
    <property type="molecule type" value="Genomic_DNA"/>
</dbReference>
<sequence>MIAIITVNLPLLCLTPEISNDRGGPSQEVKRIIKSYAGAVHECQQNIDLVHIEFNEQCEELSELKLLEMFAEAKGTGKEQPAVIEFEECDLSNLPVTEPEKPKRKKIRKPKKKGGKEKDGSSPGDSPDMLSPERSGSASSHSLSSFKDTAVVGPYDWKAQALTTELALLTKLVTLLKKLRPASLTVPFTPPSFPLGLDSDSDVEVDRTRKIHVEIKPATIPQDGTKVIAASVDDIKASLSGLALSPRG</sequence>
<dbReference type="SUPFAM" id="SSF103657">
    <property type="entry name" value="BAR/IMD domain-like"/>
    <property type="match status" value="1"/>
</dbReference>
<dbReference type="Gene3D" id="1.20.1270.60">
    <property type="entry name" value="Arfaptin homology (AH) domain/BAR domain"/>
    <property type="match status" value="1"/>
</dbReference>
<dbReference type="GO" id="GO:0005905">
    <property type="term" value="C:clathrin-coated pit"/>
    <property type="evidence" value="ECO:0007669"/>
    <property type="project" value="TreeGrafter"/>
</dbReference>
<feature type="compositionally biased region" description="Basic residues" evidence="1">
    <location>
        <begin position="102"/>
        <end position="115"/>
    </location>
</feature>
<dbReference type="AlphaFoldDB" id="A0A2G8LKV5"/>
<dbReference type="PANTHER" id="PTHR23065:SF15">
    <property type="entry name" value="AT02057P"/>
    <property type="match status" value="1"/>
</dbReference>
<keyword evidence="3" id="KW-1185">Reference proteome</keyword>
<evidence type="ECO:0000313" key="2">
    <source>
        <dbReference type="EMBL" id="PIK60881.1"/>
    </source>
</evidence>
<reference evidence="2 3" key="1">
    <citation type="journal article" date="2017" name="PLoS Biol.">
        <title>The sea cucumber genome provides insights into morphological evolution and visceral regeneration.</title>
        <authorList>
            <person name="Zhang X."/>
            <person name="Sun L."/>
            <person name="Yuan J."/>
            <person name="Sun Y."/>
            <person name="Gao Y."/>
            <person name="Zhang L."/>
            <person name="Li S."/>
            <person name="Dai H."/>
            <person name="Hamel J.F."/>
            <person name="Liu C."/>
            <person name="Yu Y."/>
            <person name="Liu S."/>
            <person name="Lin W."/>
            <person name="Guo K."/>
            <person name="Jin S."/>
            <person name="Xu P."/>
            <person name="Storey K.B."/>
            <person name="Huan P."/>
            <person name="Zhang T."/>
            <person name="Zhou Y."/>
            <person name="Zhang J."/>
            <person name="Lin C."/>
            <person name="Li X."/>
            <person name="Xing L."/>
            <person name="Huo D."/>
            <person name="Sun M."/>
            <person name="Wang L."/>
            <person name="Mercier A."/>
            <person name="Li F."/>
            <person name="Yang H."/>
            <person name="Xiang J."/>
        </authorList>
    </citation>
    <scope>NUCLEOTIDE SEQUENCE [LARGE SCALE GENOMIC DNA]</scope>
    <source>
        <strain evidence="2">Shaxun</strain>
        <tissue evidence="2">Muscle</tissue>
    </source>
</reference>
<evidence type="ECO:0000256" key="1">
    <source>
        <dbReference type="SAM" id="MobiDB-lite"/>
    </source>
</evidence>